<organism evidence="2 3">
    <name type="scientific">Bifidobacterium favimelis</name>
    <dbReference type="NCBI Taxonomy" id="3122979"/>
    <lineage>
        <taxon>Bacteria</taxon>
        <taxon>Bacillati</taxon>
        <taxon>Actinomycetota</taxon>
        <taxon>Actinomycetes</taxon>
        <taxon>Bifidobacteriales</taxon>
        <taxon>Bifidobacteriaceae</taxon>
        <taxon>Bifidobacterium</taxon>
    </lineage>
</organism>
<gene>
    <name evidence="2" type="ORF">V8P97_00565</name>
</gene>
<dbReference type="RefSeq" id="WP_340468523.1">
    <property type="nucleotide sequence ID" value="NZ_JBANBB010000001.1"/>
</dbReference>
<sequence>MSENGIERDDADDSSVSLQSGVATHISKREDTGGYGIEYVNVPVSLRDYLHDADRGKPQIAIHDSLMEQFK</sequence>
<protein>
    <submittedName>
        <fullName evidence="2">Uncharacterized protein</fullName>
    </submittedName>
</protein>
<name>A0ABU8ZML0_9BIFI</name>
<feature type="region of interest" description="Disordered" evidence="1">
    <location>
        <begin position="1"/>
        <end position="22"/>
    </location>
</feature>
<dbReference type="Proteomes" id="UP001373159">
    <property type="component" value="Unassembled WGS sequence"/>
</dbReference>
<evidence type="ECO:0000256" key="1">
    <source>
        <dbReference type="SAM" id="MobiDB-lite"/>
    </source>
</evidence>
<evidence type="ECO:0000313" key="3">
    <source>
        <dbReference type="Proteomes" id="UP001373159"/>
    </source>
</evidence>
<proteinExistence type="predicted"/>
<evidence type="ECO:0000313" key="2">
    <source>
        <dbReference type="EMBL" id="MEK0305976.1"/>
    </source>
</evidence>
<reference evidence="2 3" key="1">
    <citation type="submission" date="2024-02" db="EMBL/GenBank/DDBJ databases">
        <title>Bifidobacterium honeyensis sp. nov., isolated from the comb honey.</title>
        <authorList>
            <person name="Liu W."/>
            <person name="Li Y."/>
        </authorList>
    </citation>
    <scope>NUCLEOTIDE SEQUENCE [LARGE SCALE GENOMIC DNA]</scope>
    <source>
        <strain evidence="2 3">IMAU50988</strain>
    </source>
</reference>
<dbReference type="EMBL" id="JBANBB010000001">
    <property type="protein sequence ID" value="MEK0305976.1"/>
    <property type="molecule type" value="Genomic_DNA"/>
</dbReference>
<accession>A0ABU8ZML0</accession>
<comment type="caution">
    <text evidence="2">The sequence shown here is derived from an EMBL/GenBank/DDBJ whole genome shotgun (WGS) entry which is preliminary data.</text>
</comment>
<keyword evidence="3" id="KW-1185">Reference proteome</keyword>